<dbReference type="CDD" id="cd04491">
    <property type="entry name" value="SoSSB_OBF"/>
    <property type="match status" value="1"/>
</dbReference>
<dbReference type="Gene3D" id="2.40.50.140">
    <property type="entry name" value="Nucleic acid-binding proteins"/>
    <property type="match status" value="2"/>
</dbReference>
<dbReference type="GeneID" id="111110382"/>
<evidence type="ECO:0000313" key="1">
    <source>
        <dbReference type="Proteomes" id="UP000694844"/>
    </source>
</evidence>
<dbReference type="InterPro" id="IPR012340">
    <property type="entry name" value="NA-bd_OB-fold"/>
</dbReference>
<dbReference type="AlphaFoldDB" id="A0A8B8BGS9"/>
<dbReference type="RefSeq" id="XP_022302570.1">
    <property type="nucleotide sequence ID" value="XM_022446862.1"/>
</dbReference>
<protein>
    <submittedName>
        <fullName evidence="2">Uncharacterized protein LOC111110382</fullName>
    </submittedName>
</protein>
<dbReference type="OrthoDB" id="6121668at2759"/>
<sequence length="324" mass="36112">MTQRTLSELKAMSQSRAVPYGESITVQVVKRGHVANFTDANGQQAEMLNFSIADQTGAMLATLTDKTKHGRIIEGKTLHVRDFILKAGKVALSHRSTIMMKPKMEIESSILETAMQLIMPASPVKKLTETKTAPIRSIFTIQGQIVKNEATKTVKVAGNDTKIRTITIEEDASQIDVTLWRELAEKEFQVGDFLRISHTLLNEWQGRRALNSTRNTSVEKIQPLNVGVTGKVEALSITDMYAEVAVKEEDNNNYKEIKVDLALLKEAVSRSEDIELLSDNELEDFLLEQIPFMVEMSLQGSQVLTISVKFPSAPELQMDFMAGI</sequence>
<proteinExistence type="predicted"/>
<evidence type="ECO:0000313" key="2">
    <source>
        <dbReference type="RefSeq" id="XP_022302570.1"/>
    </source>
</evidence>
<name>A0A8B8BGS9_CRAVI</name>
<reference evidence="2" key="1">
    <citation type="submission" date="2025-08" db="UniProtKB">
        <authorList>
            <consortium name="RefSeq"/>
        </authorList>
    </citation>
    <scope>IDENTIFICATION</scope>
    <source>
        <tissue evidence="2">Whole sample</tissue>
    </source>
</reference>
<gene>
    <name evidence="2" type="primary">LOC111110382</name>
</gene>
<keyword evidence="1" id="KW-1185">Reference proteome</keyword>
<dbReference type="Proteomes" id="UP000694844">
    <property type="component" value="Chromosome 8"/>
</dbReference>
<organism evidence="1 2">
    <name type="scientific">Crassostrea virginica</name>
    <name type="common">Eastern oyster</name>
    <dbReference type="NCBI Taxonomy" id="6565"/>
    <lineage>
        <taxon>Eukaryota</taxon>
        <taxon>Metazoa</taxon>
        <taxon>Spiralia</taxon>
        <taxon>Lophotrochozoa</taxon>
        <taxon>Mollusca</taxon>
        <taxon>Bivalvia</taxon>
        <taxon>Autobranchia</taxon>
        <taxon>Pteriomorphia</taxon>
        <taxon>Ostreida</taxon>
        <taxon>Ostreoidea</taxon>
        <taxon>Ostreidae</taxon>
        <taxon>Crassostrea</taxon>
    </lineage>
</organism>
<dbReference type="KEGG" id="cvn:111110382"/>
<accession>A0A8B8BGS9</accession>
<dbReference type="SUPFAM" id="SSF50249">
    <property type="entry name" value="Nucleic acid-binding proteins"/>
    <property type="match status" value="1"/>
</dbReference>